<dbReference type="OrthoDB" id="1466660at2"/>
<dbReference type="STRING" id="153721.MYP_936"/>
<reference evidence="3 4" key="1">
    <citation type="submission" date="2014-09" db="EMBL/GenBank/DDBJ databases">
        <title>Sporocytophaga myxococcoides PG-01 genome sequencing.</title>
        <authorList>
            <person name="Liu L."/>
            <person name="Gao P.J."/>
            <person name="Chen G.J."/>
            <person name="Wang L.S."/>
        </authorList>
    </citation>
    <scope>NUCLEOTIDE SEQUENCE [LARGE SCALE GENOMIC DNA]</scope>
    <source>
        <strain evidence="3 4">PG-01</strain>
    </source>
</reference>
<comment type="caution">
    <text evidence="3">The sequence shown here is derived from an EMBL/GenBank/DDBJ whole genome shotgun (WGS) entry which is preliminary data.</text>
</comment>
<keyword evidence="1" id="KW-1133">Transmembrane helix</keyword>
<dbReference type="AlphaFoldDB" id="A0A098LB93"/>
<dbReference type="Proteomes" id="UP000030185">
    <property type="component" value="Unassembled WGS sequence"/>
</dbReference>
<dbReference type="NCBIfam" id="TIGR03513">
    <property type="entry name" value="GldL_gliding"/>
    <property type="match status" value="1"/>
</dbReference>
<sequence>MSSNKGGFKDVFFNKIMPMVYGMGAAVVIVGAMFKIMHWPGAGPMLVVGLSVEALIFVFSSFQPVPHDPKWERVYPQLADDYYEEEEEGEIASNDGLTRRLDDMLSEANITQDVVNKLGAGFNSLSTSVSNLKDLSDASVASSEYANNVKQASKSLLEMNKSYSKTVDAMSEMANASVDAKEYHSQVQNITKNLGALNAVYEMELQDANNHLRAMNKFYGNLSHAMENMADASKDTAQFKEELGKLSKNLVQLNTVYGNMLTAMRG</sequence>
<proteinExistence type="predicted"/>
<keyword evidence="1" id="KW-0812">Transmembrane</keyword>
<dbReference type="eggNOG" id="ENOG502Z8HM">
    <property type="taxonomic scope" value="Bacteria"/>
</dbReference>
<dbReference type="RefSeq" id="WP_045459345.1">
    <property type="nucleotide sequence ID" value="NZ_BBLT01000002.1"/>
</dbReference>
<keyword evidence="4" id="KW-1185">Reference proteome</keyword>
<gene>
    <name evidence="3" type="ORF">MYP_936</name>
</gene>
<protein>
    <submittedName>
        <fullName evidence="3">Gliding motility protein</fullName>
    </submittedName>
</protein>
<evidence type="ECO:0000313" key="3">
    <source>
        <dbReference type="EMBL" id="GAL83709.1"/>
    </source>
</evidence>
<feature type="transmembrane region" description="Helical" evidence="1">
    <location>
        <begin position="12"/>
        <end position="36"/>
    </location>
</feature>
<dbReference type="SUPFAM" id="SSF58104">
    <property type="entry name" value="Methyl-accepting chemotaxis protein (MCP) signaling domain"/>
    <property type="match status" value="1"/>
</dbReference>
<feature type="transmembrane region" description="Helical" evidence="1">
    <location>
        <begin position="42"/>
        <end position="62"/>
    </location>
</feature>
<dbReference type="Pfam" id="PF22827">
    <property type="entry name" value="GldL_N"/>
    <property type="match status" value="1"/>
</dbReference>
<evidence type="ECO:0000256" key="1">
    <source>
        <dbReference type="SAM" id="Phobius"/>
    </source>
</evidence>
<dbReference type="EMBL" id="BBLT01000002">
    <property type="protein sequence ID" value="GAL83709.1"/>
    <property type="molecule type" value="Genomic_DNA"/>
</dbReference>
<evidence type="ECO:0000259" key="2">
    <source>
        <dbReference type="Pfam" id="PF22827"/>
    </source>
</evidence>
<feature type="domain" description="Gliding motility protein GldL-like N-terminal" evidence="2">
    <location>
        <begin position="20"/>
        <end position="81"/>
    </location>
</feature>
<organism evidence="3 4">
    <name type="scientific">Sporocytophaga myxococcoides</name>
    <dbReference type="NCBI Taxonomy" id="153721"/>
    <lineage>
        <taxon>Bacteria</taxon>
        <taxon>Pseudomonadati</taxon>
        <taxon>Bacteroidota</taxon>
        <taxon>Cytophagia</taxon>
        <taxon>Cytophagales</taxon>
        <taxon>Cytophagaceae</taxon>
        <taxon>Sporocytophaga</taxon>
    </lineage>
</organism>
<name>A0A098LB93_9BACT</name>
<dbReference type="InterPro" id="IPR055087">
    <property type="entry name" value="GldL-like_N"/>
</dbReference>
<keyword evidence="1" id="KW-0472">Membrane</keyword>
<evidence type="ECO:0000313" key="4">
    <source>
        <dbReference type="Proteomes" id="UP000030185"/>
    </source>
</evidence>
<dbReference type="InterPro" id="IPR019852">
    <property type="entry name" value="Motility-assoc_prot_GldL"/>
</dbReference>
<accession>A0A098LB93</accession>